<evidence type="ECO:0000256" key="2">
    <source>
        <dbReference type="SAM" id="MobiDB-lite"/>
    </source>
</evidence>
<evidence type="ECO:0000313" key="6">
    <source>
        <dbReference type="Proteomes" id="UP000006281"/>
    </source>
</evidence>
<dbReference type="Pfam" id="PF21597">
    <property type="entry name" value="TetR_C_43"/>
    <property type="match status" value="1"/>
</dbReference>
<feature type="compositionally biased region" description="Basic and acidic residues" evidence="2">
    <location>
        <begin position="1"/>
        <end position="40"/>
    </location>
</feature>
<dbReference type="InterPro" id="IPR001647">
    <property type="entry name" value="HTH_TetR"/>
</dbReference>
<dbReference type="InterPro" id="IPR049445">
    <property type="entry name" value="TetR_SbtR-like_C"/>
</dbReference>
<evidence type="ECO:0000313" key="5">
    <source>
        <dbReference type="EMBL" id="CCH29714.1"/>
    </source>
</evidence>
<dbReference type="GO" id="GO:0003677">
    <property type="term" value="F:DNA binding"/>
    <property type="evidence" value="ECO:0007669"/>
    <property type="project" value="UniProtKB-KW"/>
</dbReference>
<sequence length="359" mass="39266">MSARHPANDRQRAGVDLPAQRRNERGDEVTPRDLVARDLQRLPGVAVRVGERQPGERPDVTHRDELHGGVRRDQPDQRPLAEHAHPRPGVVLHEHHRPQHRRGQTEPAQVLLDAPLGAPVRDPGVPVGPADRGVDQAPDPGRRGGVGDRDAHRDLRHVRRGRGLHAEHPVRAGHRPVQRAAVPHVAGDQLRAGRRRLPRPGRAASRTSARTLREIARRAGIGTLYRHFPTREALLEALLRQRFELLRDQAEALAAAPPADALREWLTEFVTRSTTYRGLPESVPAALRDEGSDLHTACAAMRAAAGLLVRAQAAGAVAADVTAKEVQILASGLAWGSERTTIPVDRLLDLTVHGLRPAT</sequence>
<protein>
    <submittedName>
        <fullName evidence="5">Uncharacterized protein</fullName>
    </submittedName>
</protein>
<evidence type="ECO:0000259" key="3">
    <source>
        <dbReference type="Pfam" id="PF00440"/>
    </source>
</evidence>
<organism evidence="5 6">
    <name type="scientific">Saccharothrix espanaensis (strain ATCC 51144 / DSM 44229 / JCM 9112 / NBRC 15066 / NRRL 15764)</name>
    <dbReference type="NCBI Taxonomy" id="1179773"/>
    <lineage>
        <taxon>Bacteria</taxon>
        <taxon>Bacillati</taxon>
        <taxon>Actinomycetota</taxon>
        <taxon>Actinomycetes</taxon>
        <taxon>Pseudonocardiales</taxon>
        <taxon>Pseudonocardiaceae</taxon>
        <taxon>Saccharothrix</taxon>
    </lineage>
</organism>
<proteinExistence type="predicted"/>
<reference evidence="5 6" key="1">
    <citation type="journal article" date="2012" name="BMC Genomics">
        <title>Complete genome sequence of Saccharothrix espanaensis DSM 44229T and comparison to the other completely sequenced Pseudonocardiaceae.</title>
        <authorList>
            <person name="Strobel T."/>
            <person name="Al-Dilaimi A."/>
            <person name="Blom J."/>
            <person name="Gessner A."/>
            <person name="Kalinowski J."/>
            <person name="Luzhetska M."/>
            <person name="Puhler A."/>
            <person name="Szczepanowski R."/>
            <person name="Bechthold A."/>
            <person name="Ruckert C."/>
        </authorList>
    </citation>
    <scope>NUCLEOTIDE SEQUENCE [LARGE SCALE GENOMIC DNA]</scope>
    <source>
        <strain evidence="6">ATCC 51144 / DSM 44229 / JCM 9112 / NBRC 15066 / NRRL 15764</strain>
    </source>
</reference>
<feature type="domain" description="Transcriptional regulator SbtR-like C-terminal" evidence="4">
    <location>
        <begin position="258"/>
        <end position="357"/>
    </location>
</feature>
<dbReference type="SUPFAM" id="SSF48498">
    <property type="entry name" value="Tetracyclin repressor-like, C-terminal domain"/>
    <property type="match status" value="1"/>
</dbReference>
<dbReference type="STRING" id="1179773.BN6_23980"/>
<dbReference type="Gene3D" id="1.10.357.10">
    <property type="entry name" value="Tetracycline Repressor, domain 2"/>
    <property type="match status" value="1"/>
</dbReference>
<dbReference type="eggNOG" id="COG1309">
    <property type="taxonomic scope" value="Bacteria"/>
</dbReference>
<dbReference type="EMBL" id="HE804045">
    <property type="protein sequence ID" value="CCH29714.1"/>
    <property type="molecule type" value="Genomic_DNA"/>
</dbReference>
<dbReference type="Proteomes" id="UP000006281">
    <property type="component" value="Chromosome"/>
</dbReference>
<keyword evidence="1" id="KW-0238">DNA-binding</keyword>
<gene>
    <name evidence="5" type="ordered locus">BN6_23980</name>
</gene>
<dbReference type="KEGG" id="sesp:BN6_23980"/>
<keyword evidence="6" id="KW-1185">Reference proteome</keyword>
<feature type="compositionally biased region" description="Basic and acidic residues" evidence="2">
    <location>
        <begin position="49"/>
        <end position="85"/>
    </location>
</feature>
<dbReference type="PATRIC" id="fig|1179773.3.peg.2399"/>
<dbReference type="Pfam" id="PF00440">
    <property type="entry name" value="TetR_N"/>
    <property type="match status" value="1"/>
</dbReference>
<evidence type="ECO:0000259" key="4">
    <source>
        <dbReference type="Pfam" id="PF21597"/>
    </source>
</evidence>
<dbReference type="InterPro" id="IPR036271">
    <property type="entry name" value="Tet_transcr_reg_TetR-rel_C_sf"/>
</dbReference>
<dbReference type="InterPro" id="IPR009057">
    <property type="entry name" value="Homeodomain-like_sf"/>
</dbReference>
<feature type="region of interest" description="Disordered" evidence="2">
    <location>
        <begin position="1"/>
        <end position="88"/>
    </location>
</feature>
<feature type="region of interest" description="Disordered" evidence="2">
    <location>
        <begin position="116"/>
        <end position="167"/>
    </location>
</feature>
<evidence type="ECO:0000256" key="1">
    <source>
        <dbReference type="ARBA" id="ARBA00023125"/>
    </source>
</evidence>
<feature type="domain" description="HTH tetR-type" evidence="3">
    <location>
        <begin position="210"/>
        <end position="238"/>
    </location>
</feature>
<dbReference type="AlphaFoldDB" id="K0JYD3"/>
<dbReference type="SUPFAM" id="SSF46689">
    <property type="entry name" value="Homeodomain-like"/>
    <property type="match status" value="1"/>
</dbReference>
<name>K0JYD3_SACES</name>
<feature type="compositionally biased region" description="Basic residues" evidence="2">
    <location>
        <begin position="154"/>
        <end position="163"/>
    </location>
</feature>
<dbReference type="HOGENOM" id="CLU_771363_0_0_11"/>
<feature type="compositionally biased region" description="Basic and acidic residues" evidence="2">
    <location>
        <begin position="140"/>
        <end position="153"/>
    </location>
</feature>
<accession>K0JYD3</accession>